<accession>A0A2S9YC91</accession>
<evidence type="ECO:0000313" key="3">
    <source>
        <dbReference type="Proteomes" id="UP000237968"/>
    </source>
</evidence>
<keyword evidence="1" id="KW-1133">Transmembrane helix</keyword>
<feature type="transmembrane region" description="Helical" evidence="1">
    <location>
        <begin position="284"/>
        <end position="301"/>
    </location>
</feature>
<keyword evidence="1" id="KW-0472">Membrane</keyword>
<sequence length="408" mass="45267">MIHTCGLRPNSRFGCGRRAIFPKLSGGRRNAMSTAGSADLRSSASGPGWLVGPCFDSACIAWAWVPFYLFVVFVLGLDGSWSIGGRDGNGTEPGLGLAMLLALGVSYVHRHYTFLLVYGDRETFRQRLRAYTVVPALLFVALALILRVQGELRLELFGLKLRPWMLVLIVTGTWNMWHTIMQRHGIARIYAAKARGGLETRAHGRRDLRLLWSAVALTAVLTTMFRPSTFAGIGNARKLLETVDPLIHGWLGWAVLALVASVTLNLGLSWLGHERAATLELRERIPRINFLSSTAALLAVFVAHGPIVGYLCFGVAHAVEYVFFFHVFGRRKFAARADAQRGVAARMLARPLVWGPIIALALSGLFFALVDHRSSEPYLVYYTATSLLHFLYDGWIWKVRKPDVAKHL</sequence>
<feature type="transmembrane region" description="Helical" evidence="1">
    <location>
        <begin position="130"/>
        <end position="149"/>
    </location>
</feature>
<reference evidence="2 3" key="1">
    <citation type="submission" date="2018-03" db="EMBL/GenBank/DDBJ databases">
        <title>Draft Genome Sequences of the Obligatory Marine Myxobacteria Enhygromyxa salina SWB005.</title>
        <authorList>
            <person name="Poehlein A."/>
            <person name="Moghaddam J.A."/>
            <person name="Harms H."/>
            <person name="Alanjari M."/>
            <person name="Koenig G.M."/>
            <person name="Daniel R."/>
            <person name="Schaeberle T.F."/>
        </authorList>
    </citation>
    <scope>NUCLEOTIDE SEQUENCE [LARGE SCALE GENOMIC DNA]</scope>
    <source>
        <strain evidence="2 3">SWB005</strain>
    </source>
</reference>
<feature type="transmembrane region" description="Helical" evidence="1">
    <location>
        <begin position="210"/>
        <end position="230"/>
    </location>
</feature>
<keyword evidence="1" id="KW-0812">Transmembrane</keyword>
<feature type="transmembrane region" description="Helical" evidence="1">
    <location>
        <begin position="59"/>
        <end position="77"/>
    </location>
</feature>
<feature type="transmembrane region" description="Helical" evidence="1">
    <location>
        <begin position="307"/>
        <end position="328"/>
    </location>
</feature>
<proteinExistence type="predicted"/>
<dbReference type="EMBL" id="PVNK01000112">
    <property type="protein sequence ID" value="PRQ02734.1"/>
    <property type="molecule type" value="Genomic_DNA"/>
</dbReference>
<name>A0A2S9YC91_9BACT</name>
<comment type="caution">
    <text evidence="2">The sequence shown here is derived from an EMBL/GenBank/DDBJ whole genome shotgun (WGS) entry which is preliminary data.</text>
</comment>
<protein>
    <submittedName>
        <fullName evidence="2">Uncharacterized protein</fullName>
    </submittedName>
</protein>
<keyword evidence="3" id="KW-1185">Reference proteome</keyword>
<organism evidence="2 3">
    <name type="scientific">Enhygromyxa salina</name>
    <dbReference type="NCBI Taxonomy" id="215803"/>
    <lineage>
        <taxon>Bacteria</taxon>
        <taxon>Pseudomonadati</taxon>
        <taxon>Myxococcota</taxon>
        <taxon>Polyangia</taxon>
        <taxon>Nannocystales</taxon>
        <taxon>Nannocystaceae</taxon>
        <taxon>Enhygromyxa</taxon>
    </lineage>
</organism>
<gene>
    <name evidence="2" type="ORF">ENSA5_20860</name>
</gene>
<feature type="transmembrane region" description="Helical" evidence="1">
    <location>
        <begin position="97"/>
        <end position="118"/>
    </location>
</feature>
<feature type="transmembrane region" description="Helical" evidence="1">
    <location>
        <begin position="348"/>
        <end position="367"/>
    </location>
</feature>
<feature type="transmembrane region" description="Helical" evidence="1">
    <location>
        <begin position="379"/>
        <end position="397"/>
    </location>
</feature>
<feature type="transmembrane region" description="Helical" evidence="1">
    <location>
        <begin position="161"/>
        <end position="180"/>
    </location>
</feature>
<evidence type="ECO:0000313" key="2">
    <source>
        <dbReference type="EMBL" id="PRQ02734.1"/>
    </source>
</evidence>
<evidence type="ECO:0000256" key="1">
    <source>
        <dbReference type="SAM" id="Phobius"/>
    </source>
</evidence>
<dbReference type="AlphaFoldDB" id="A0A2S9YC91"/>
<dbReference type="Proteomes" id="UP000237968">
    <property type="component" value="Unassembled WGS sequence"/>
</dbReference>
<feature type="transmembrane region" description="Helical" evidence="1">
    <location>
        <begin position="250"/>
        <end position="272"/>
    </location>
</feature>